<dbReference type="InterPro" id="IPR000700">
    <property type="entry name" value="PAS-assoc_C"/>
</dbReference>
<dbReference type="Gene3D" id="3.30.565.10">
    <property type="entry name" value="Histidine kinase-like ATPase, C-terminal domain"/>
    <property type="match status" value="1"/>
</dbReference>
<evidence type="ECO:0000259" key="12">
    <source>
        <dbReference type="PROSITE" id="PS50112"/>
    </source>
</evidence>
<dbReference type="CDD" id="cd00130">
    <property type="entry name" value="PAS"/>
    <property type="match status" value="1"/>
</dbReference>
<dbReference type="PANTHER" id="PTHR24421">
    <property type="entry name" value="NITRATE/NITRITE SENSOR PROTEIN NARX-RELATED"/>
    <property type="match status" value="1"/>
</dbReference>
<dbReference type="PROSITE" id="PS50113">
    <property type="entry name" value="PAC"/>
    <property type="match status" value="1"/>
</dbReference>
<keyword evidence="7" id="KW-0067">ATP-binding</keyword>
<keyword evidence="3" id="KW-0597">Phosphoprotein</keyword>
<reference evidence="14 15" key="1">
    <citation type="submission" date="2020-04" db="EMBL/GenBank/DDBJ databases">
        <title>Flammeovirga sp. SR4, a novel species isolated from seawater.</title>
        <authorList>
            <person name="Wang X."/>
        </authorList>
    </citation>
    <scope>NUCLEOTIDE SEQUENCE [LARGE SCALE GENOMIC DNA]</scope>
    <source>
        <strain evidence="14 15">ATCC 23126</strain>
    </source>
</reference>
<dbReference type="NCBIfam" id="TIGR00229">
    <property type="entry name" value="sensory_box"/>
    <property type="match status" value="1"/>
</dbReference>
<keyword evidence="9" id="KW-0802">TPR repeat</keyword>
<dbReference type="GO" id="GO:0046983">
    <property type="term" value="F:protein dimerization activity"/>
    <property type="evidence" value="ECO:0007669"/>
    <property type="project" value="InterPro"/>
</dbReference>
<dbReference type="SUPFAM" id="SSF48452">
    <property type="entry name" value="TPR-like"/>
    <property type="match status" value="2"/>
</dbReference>
<keyword evidence="4" id="KW-0808">Transferase</keyword>
<proteinExistence type="predicted"/>
<dbReference type="Pfam" id="PF02518">
    <property type="entry name" value="HATPase_c"/>
    <property type="match status" value="1"/>
</dbReference>
<dbReference type="InterPro" id="IPR005467">
    <property type="entry name" value="His_kinase_dom"/>
</dbReference>
<dbReference type="InterPro" id="IPR050482">
    <property type="entry name" value="Sensor_HK_TwoCompSys"/>
</dbReference>
<dbReference type="InterPro" id="IPR011712">
    <property type="entry name" value="Sig_transdc_His_kin_sub3_dim/P"/>
</dbReference>
<protein>
    <recommendedName>
        <fullName evidence="2">histidine kinase</fullName>
        <ecNumber evidence="2">2.7.13.3</ecNumber>
    </recommendedName>
</protein>
<keyword evidence="5" id="KW-0547">Nucleotide-binding</keyword>
<dbReference type="InterPro" id="IPR013655">
    <property type="entry name" value="PAS_fold_3"/>
</dbReference>
<evidence type="ECO:0000256" key="1">
    <source>
        <dbReference type="ARBA" id="ARBA00000085"/>
    </source>
</evidence>
<evidence type="ECO:0000259" key="11">
    <source>
        <dbReference type="PROSITE" id="PS50109"/>
    </source>
</evidence>
<organism evidence="14 15">
    <name type="scientific">Flammeovirga aprica JL-4</name>
    <dbReference type="NCBI Taxonomy" id="694437"/>
    <lineage>
        <taxon>Bacteria</taxon>
        <taxon>Pseudomonadati</taxon>
        <taxon>Bacteroidota</taxon>
        <taxon>Cytophagia</taxon>
        <taxon>Cytophagales</taxon>
        <taxon>Flammeovirgaceae</taxon>
        <taxon>Flammeovirga</taxon>
    </lineage>
</organism>
<dbReference type="SUPFAM" id="SSF55785">
    <property type="entry name" value="PYP-like sensor domain (PAS domain)"/>
    <property type="match status" value="1"/>
</dbReference>
<evidence type="ECO:0000313" key="15">
    <source>
        <dbReference type="Proteomes" id="UP000576082"/>
    </source>
</evidence>
<dbReference type="InterPro" id="IPR036890">
    <property type="entry name" value="HATPase_C_sf"/>
</dbReference>
<dbReference type="SMART" id="SM00387">
    <property type="entry name" value="HATPase_c"/>
    <property type="match status" value="1"/>
</dbReference>
<evidence type="ECO:0000256" key="2">
    <source>
        <dbReference type="ARBA" id="ARBA00012438"/>
    </source>
</evidence>
<keyword evidence="8" id="KW-0902">Two-component regulatory system</keyword>
<dbReference type="EC" id="2.7.13.3" evidence="2"/>
<feature type="repeat" description="TPR" evidence="9">
    <location>
        <begin position="281"/>
        <end position="314"/>
    </location>
</feature>
<dbReference type="SMART" id="SM00028">
    <property type="entry name" value="TPR"/>
    <property type="match status" value="8"/>
</dbReference>
<dbReference type="Gene3D" id="3.30.450.20">
    <property type="entry name" value="PAS domain"/>
    <property type="match status" value="1"/>
</dbReference>
<dbReference type="AlphaFoldDB" id="A0A7X9NZ11"/>
<evidence type="ECO:0000259" key="13">
    <source>
        <dbReference type="PROSITE" id="PS50113"/>
    </source>
</evidence>
<gene>
    <name evidence="14" type="ORF">HHU12_00340</name>
</gene>
<evidence type="ECO:0000256" key="5">
    <source>
        <dbReference type="ARBA" id="ARBA00022741"/>
    </source>
</evidence>
<dbReference type="GO" id="GO:0000155">
    <property type="term" value="F:phosphorelay sensor kinase activity"/>
    <property type="evidence" value="ECO:0007669"/>
    <property type="project" value="InterPro"/>
</dbReference>
<dbReference type="Gene3D" id="1.25.40.10">
    <property type="entry name" value="Tetratricopeptide repeat domain"/>
    <property type="match status" value="2"/>
</dbReference>
<dbReference type="Pfam" id="PF07730">
    <property type="entry name" value="HisKA_3"/>
    <property type="match status" value="1"/>
</dbReference>
<evidence type="ECO:0000256" key="7">
    <source>
        <dbReference type="ARBA" id="ARBA00022840"/>
    </source>
</evidence>
<dbReference type="SUPFAM" id="SSF55874">
    <property type="entry name" value="ATPase domain of HSP90 chaperone/DNA topoisomerase II/histidine kinase"/>
    <property type="match status" value="1"/>
</dbReference>
<comment type="catalytic activity">
    <reaction evidence="1">
        <text>ATP + protein L-histidine = ADP + protein N-phospho-L-histidine.</text>
        <dbReference type="EC" id="2.7.13.3"/>
    </reaction>
</comment>
<dbReference type="CDD" id="cd16917">
    <property type="entry name" value="HATPase_UhpB-NarQ-NarX-like"/>
    <property type="match status" value="1"/>
</dbReference>
<keyword evidence="10" id="KW-0175">Coiled coil</keyword>
<dbReference type="RefSeq" id="WP_169654171.1">
    <property type="nucleotide sequence ID" value="NZ_JABANE010000001.1"/>
</dbReference>
<feature type="repeat" description="TPR" evidence="9">
    <location>
        <begin position="121"/>
        <end position="154"/>
    </location>
</feature>
<dbReference type="InterPro" id="IPR000014">
    <property type="entry name" value="PAS"/>
</dbReference>
<evidence type="ECO:0000256" key="10">
    <source>
        <dbReference type="SAM" id="Coils"/>
    </source>
</evidence>
<dbReference type="InterPro" id="IPR001610">
    <property type="entry name" value="PAC"/>
</dbReference>
<dbReference type="Proteomes" id="UP000576082">
    <property type="component" value="Unassembled WGS sequence"/>
</dbReference>
<dbReference type="PROSITE" id="PS50109">
    <property type="entry name" value="HIS_KIN"/>
    <property type="match status" value="1"/>
</dbReference>
<feature type="repeat" description="TPR" evidence="9">
    <location>
        <begin position="81"/>
        <end position="114"/>
    </location>
</feature>
<evidence type="ECO:0000256" key="3">
    <source>
        <dbReference type="ARBA" id="ARBA00022553"/>
    </source>
</evidence>
<evidence type="ECO:0000256" key="9">
    <source>
        <dbReference type="PROSITE-ProRule" id="PRU00339"/>
    </source>
</evidence>
<dbReference type="EMBL" id="JABANE010000001">
    <property type="protein sequence ID" value="NME66400.1"/>
    <property type="molecule type" value="Genomic_DNA"/>
</dbReference>
<dbReference type="GO" id="GO:0005524">
    <property type="term" value="F:ATP binding"/>
    <property type="evidence" value="ECO:0007669"/>
    <property type="project" value="UniProtKB-KW"/>
</dbReference>
<dbReference type="Pfam" id="PF13424">
    <property type="entry name" value="TPR_12"/>
    <property type="match status" value="3"/>
</dbReference>
<feature type="domain" description="PAC" evidence="13">
    <location>
        <begin position="631"/>
        <end position="684"/>
    </location>
</feature>
<evidence type="ECO:0000256" key="4">
    <source>
        <dbReference type="ARBA" id="ARBA00022679"/>
    </source>
</evidence>
<keyword evidence="6" id="KW-0418">Kinase</keyword>
<dbReference type="Pfam" id="PF08447">
    <property type="entry name" value="PAS_3"/>
    <property type="match status" value="1"/>
</dbReference>
<dbReference type="InterPro" id="IPR035965">
    <property type="entry name" value="PAS-like_dom_sf"/>
</dbReference>
<accession>A0A7X9NZ11</accession>
<sequence>MTASLRTFTILLFSIIYFNVANAQKSDSLWGIWIDETIDQKERVNALNEYSEHYLKINVDSALHFIEMSVAFAKENGIIEQQTYMQLGRVLRRNSKNEDAIEAYKKAIVIAEKTDDSLSIANSLYLIGVSYYYMGDYEHAISYYKESKNKVEMMGNKRGVANISSNIGIINMRQNQYDSAASNFEESIRLYLEVDLPQKTNVPMLNYALLKERLGDYQGAMDLYMKSLAINEKEKDESSIAYVYTNIAQMYQKLEDNDKFFEYNEKSLDIWIKLNNKRNILYNLTNVGSIYFETGDYDKALEYFNKCVPLSKEIKDKNGIANVLLKRGVLYIETNQLNNGIKDIKTAFDLYKQLKDGSGIALSHQALGKYYTAIGKNKLAITNLKKAYELAVDSDIEIQKNVAEDLYKAYEKAGKKTLAFEAYRNYIIARDSIGNDKNQKEIVRKELKYNYDKKALADSLAFENQKAIQTAKLEKSTTQLRLSLVILLIVIISVVLLYRRNQTIKNQNSTITSQNEKLTDLTDELKGLNESLEKKVEERTFEITKINKELKASDERYAYALDASNDGIWDYNVKEGQISFSPAIYTMLGFEPYEFPETRDSIYDLLHSEEKKITTRKAHHLFIIRQKTDFLEDEYRLVGKNGKVVWVQSKGKIVEKDEQNKPLRIVGTHTDITAQKLKNQEMLEAILRTEDAERSRISKEIHDGLQQTLIISFMNIRHFRSKMKDIPESIKEKFELGWKYLERSIEEARGVAHVLMPKSIVDYGVLAACQMLIDDMNSSTDEITFDFQHNLASEQLPNQQIEITLYRILQESLNNVMKYAKASEVNIQLYDYQDSYSLTVEDNGIGFDTSRLKDKEGHGFRNIRNRLDAINGSLEVDSREGDGTTIIVEISKTI</sequence>
<feature type="domain" description="Histidine kinase" evidence="11">
    <location>
        <begin position="805"/>
        <end position="894"/>
    </location>
</feature>
<keyword evidence="15" id="KW-1185">Reference proteome</keyword>
<feature type="coiled-coil region" evidence="10">
    <location>
        <begin position="504"/>
        <end position="549"/>
    </location>
</feature>
<dbReference type="InterPro" id="IPR011990">
    <property type="entry name" value="TPR-like_helical_dom_sf"/>
</dbReference>
<dbReference type="Gene3D" id="1.20.5.1930">
    <property type="match status" value="1"/>
</dbReference>
<dbReference type="SMART" id="SM00086">
    <property type="entry name" value="PAC"/>
    <property type="match status" value="1"/>
</dbReference>
<dbReference type="InterPro" id="IPR003594">
    <property type="entry name" value="HATPase_dom"/>
</dbReference>
<dbReference type="GO" id="GO:0016020">
    <property type="term" value="C:membrane"/>
    <property type="evidence" value="ECO:0007669"/>
    <property type="project" value="InterPro"/>
</dbReference>
<dbReference type="PANTHER" id="PTHR24421:SF10">
    <property type="entry name" value="NITRATE_NITRITE SENSOR PROTEIN NARQ"/>
    <property type="match status" value="1"/>
</dbReference>
<evidence type="ECO:0000313" key="14">
    <source>
        <dbReference type="EMBL" id="NME66400.1"/>
    </source>
</evidence>
<comment type="caution">
    <text evidence="14">The sequence shown here is derived from an EMBL/GenBank/DDBJ whole genome shotgun (WGS) entry which is preliminary data.</text>
</comment>
<name>A0A7X9NZ11_9BACT</name>
<evidence type="ECO:0000256" key="8">
    <source>
        <dbReference type="ARBA" id="ARBA00023012"/>
    </source>
</evidence>
<dbReference type="PROSITE" id="PS50005">
    <property type="entry name" value="TPR"/>
    <property type="match status" value="3"/>
</dbReference>
<dbReference type="InterPro" id="IPR019734">
    <property type="entry name" value="TPR_rpt"/>
</dbReference>
<dbReference type="PROSITE" id="PS50112">
    <property type="entry name" value="PAS"/>
    <property type="match status" value="1"/>
</dbReference>
<feature type="domain" description="PAS" evidence="12">
    <location>
        <begin position="553"/>
        <end position="611"/>
    </location>
</feature>
<evidence type="ECO:0000256" key="6">
    <source>
        <dbReference type="ARBA" id="ARBA00022777"/>
    </source>
</evidence>